<dbReference type="Proteomes" id="UP000054383">
    <property type="component" value="Unassembled WGS sequence"/>
</dbReference>
<sequence length="601" mass="68127">MKQNANDAHTGRLSAFFKNIAVDGSLEQGMLGTYMPVQIVTKKSRIMRKKRHTIDNERDYTQTPATTGPESVAEPASCFVDNQKSQPANLQPSGLLNHEAMRGKFSLLSILSTNQDQSSPIVEEASTFPTHDIVRAGLVSQSIAEFLFSSFMNILNPYISQLDPNLHTFSHVRQKSAFLLSSILAASAKMFNPGLYKPLHQHAEDLLVDSFRRGEKSIETAQAILILTYWKEPEDTRSWVTLGYVIRMCIDLGWHKLRPPSRRERERLTEMQVREARNIERTWFVLFVMSLQTSKPWMIERNSFFESIEVWCKDATATDSDNFLGAFVTIRLLTSEVFRLLTPRQTDSGQNTYSLLTILSNRIDEWESKWLNMCSDSESCHGFLIQFYGTHLRLQLYSLPLQEVLGSAQHDVTYSMEALWASYSSAIKMLKLVAQYSQFLYFAQDSIHVMTAYAAAFLIKLLLSAPSSIVREIEETTMETMRTAAAVFAQQSAPADSSCFLQSRFLFKIMSNYDGLRRNNTEPNGSAGRIFDDNNVNTTENSENLPHQIGVYLTPYRQTNANIEREPGSAERIDCILTGGDAWEDFLANAGFSIQDGYFFS</sequence>
<feature type="domain" description="Xylanolytic transcriptional activator regulatory" evidence="7">
    <location>
        <begin position="177"/>
        <end position="291"/>
    </location>
</feature>
<dbReference type="OrthoDB" id="3163292at2759"/>
<dbReference type="GO" id="GO:0000981">
    <property type="term" value="F:DNA-binding transcription factor activity, RNA polymerase II-specific"/>
    <property type="evidence" value="ECO:0007669"/>
    <property type="project" value="TreeGrafter"/>
</dbReference>
<organism evidence="8 9">
    <name type="scientific">Talaromyces islandicus</name>
    <name type="common">Penicillium islandicum</name>
    <dbReference type="NCBI Taxonomy" id="28573"/>
    <lineage>
        <taxon>Eukaryota</taxon>
        <taxon>Fungi</taxon>
        <taxon>Dikarya</taxon>
        <taxon>Ascomycota</taxon>
        <taxon>Pezizomycotina</taxon>
        <taxon>Eurotiomycetes</taxon>
        <taxon>Eurotiomycetidae</taxon>
        <taxon>Eurotiales</taxon>
        <taxon>Trichocomaceae</taxon>
        <taxon>Talaromyces</taxon>
        <taxon>Talaromyces sect. Islandici</taxon>
    </lineage>
</organism>
<dbReference type="InterPro" id="IPR051089">
    <property type="entry name" value="prtT"/>
</dbReference>
<evidence type="ECO:0000313" key="8">
    <source>
        <dbReference type="EMBL" id="CRG92107.1"/>
    </source>
</evidence>
<dbReference type="OMA" id="PWMIERN"/>
<keyword evidence="2" id="KW-0805">Transcription regulation</keyword>
<evidence type="ECO:0000256" key="3">
    <source>
        <dbReference type="ARBA" id="ARBA00023125"/>
    </source>
</evidence>
<dbReference type="PANTHER" id="PTHR31845:SF17">
    <property type="entry name" value="ZN(II)2CYS6 TRANSCRIPTION FACTOR (EUROFUNG)"/>
    <property type="match status" value="1"/>
</dbReference>
<dbReference type="STRING" id="28573.A0A0U1M919"/>
<dbReference type="Pfam" id="PF04082">
    <property type="entry name" value="Fungal_trans"/>
    <property type="match status" value="1"/>
</dbReference>
<keyword evidence="5" id="KW-0539">Nucleus</keyword>
<keyword evidence="9" id="KW-1185">Reference proteome</keyword>
<dbReference type="PANTHER" id="PTHR31845">
    <property type="entry name" value="FINGER DOMAIN PROTEIN, PUTATIVE-RELATED"/>
    <property type="match status" value="1"/>
</dbReference>
<feature type="region of interest" description="Disordered" evidence="6">
    <location>
        <begin position="52"/>
        <end position="73"/>
    </location>
</feature>
<dbReference type="GO" id="GO:0008270">
    <property type="term" value="F:zinc ion binding"/>
    <property type="evidence" value="ECO:0007669"/>
    <property type="project" value="InterPro"/>
</dbReference>
<protein>
    <recommendedName>
        <fullName evidence="7">Xylanolytic transcriptional activator regulatory domain-containing protein</fullName>
    </recommendedName>
</protein>
<reference evidence="8 9" key="1">
    <citation type="submission" date="2015-04" db="EMBL/GenBank/DDBJ databases">
        <authorList>
            <person name="Syromyatnikov M.Y."/>
            <person name="Popov V.N."/>
        </authorList>
    </citation>
    <scope>NUCLEOTIDE SEQUENCE [LARGE SCALE GENOMIC DNA]</scope>
    <source>
        <strain evidence="8">WF-38-12</strain>
    </source>
</reference>
<proteinExistence type="predicted"/>
<evidence type="ECO:0000256" key="5">
    <source>
        <dbReference type="ARBA" id="ARBA00023242"/>
    </source>
</evidence>
<evidence type="ECO:0000313" key="9">
    <source>
        <dbReference type="Proteomes" id="UP000054383"/>
    </source>
</evidence>
<name>A0A0U1M919_TALIS</name>
<dbReference type="CDD" id="cd12148">
    <property type="entry name" value="fungal_TF_MHR"/>
    <property type="match status" value="1"/>
</dbReference>
<dbReference type="GO" id="GO:0000976">
    <property type="term" value="F:transcription cis-regulatory region binding"/>
    <property type="evidence" value="ECO:0007669"/>
    <property type="project" value="TreeGrafter"/>
</dbReference>
<gene>
    <name evidence="8" type="ORF">PISL3812_09162</name>
</gene>
<evidence type="ECO:0000256" key="2">
    <source>
        <dbReference type="ARBA" id="ARBA00023015"/>
    </source>
</evidence>
<evidence type="ECO:0000256" key="4">
    <source>
        <dbReference type="ARBA" id="ARBA00023163"/>
    </source>
</evidence>
<evidence type="ECO:0000259" key="7">
    <source>
        <dbReference type="Pfam" id="PF04082"/>
    </source>
</evidence>
<keyword evidence="4" id="KW-0804">Transcription</keyword>
<dbReference type="AlphaFoldDB" id="A0A0U1M919"/>
<accession>A0A0U1M919</accession>
<dbReference type="GO" id="GO:0005634">
    <property type="term" value="C:nucleus"/>
    <property type="evidence" value="ECO:0007669"/>
    <property type="project" value="UniProtKB-SubCell"/>
</dbReference>
<keyword evidence="3" id="KW-0238">DNA-binding</keyword>
<evidence type="ECO:0000256" key="6">
    <source>
        <dbReference type="SAM" id="MobiDB-lite"/>
    </source>
</evidence>
<dbReference type="EMBL" id="CVMT01000011">
    <property type="protein sequence ID" value="CRG92107.1"/>
    <property type="molecule type" value="Genomic_DNA"/>
</dbReference>
<comment type="subcellular location">
    <subcellularLocation>
        <location evidence="1">Nucleus</location>
    </subcellularLocation>
</comment>
<dbReference type="GO" id="GO:0006351">
    <property type="term" value="P:DNA-templated transcription"/>
    <property type="evidence" value="ECO:0007669"/>
    <property type="project" value="InterPro"/>
</dbReference>
<evidence type="ECO:0000256" key="1">
    <source>
        <dbReference type="ARBA" id="ARBA00004123"/>
    </source>
</evidence>
<dbReference type="InterPro" id="IPR007219">
    <property type="entry name" value="XnlR_reg_dom"/>
</dbReference>